<feature type="transmembrane region" description="Helical" evidence="1">
    <location>
        <begin position="26"/>
        <end position="48"/>
    </location>
</feature>
<protein>
    <submittedName>
        <fullName evidence="2">Uncharacterized protein</fullName>
    </submittedName>
</protein>
<organism evidence="2 3">
    <name type="scientific">Triticum urartu</name>
    <name type="common">Red wild einkorn</name>
    <name type="synonym">Crithodium urartu</name>
    <dbReference type="NCBI Taxonomy" id="4572"/>
    <lineage>
        <taxon>Eukaryota</taxon>
        <taxon>Viridiplantae</taxon>
        <taxon>Streptophyta</taxon>
        <taxon>Embryophyta</taxon>
        <taxon>Tracheophyta</taxon>
        <taxon>Spermatophyta</taxon>
        <taxon>Magnoliopsida</taxon>
        <taxon>Liliopsida</taxon>
        <taxon>Poales</taxon>
        <taxon>Poaceae</taxon>
        <taxon>BOP clade</taxon>
        <taxon>Pooideae</taxon>
        <taxon>Triticodae</taxon>
        <taxon>Triticeae</taxon>
        <taxon>Triticinae</taxon>
        <taxon>Triticum</taxon>
    </lineage>
</organism>
<evidence type="ECO:0000256" key="1">
    <source>
        <dbReference type="SAM" id="Phobius"/>
    </source>
</evidence>
<dbReference type="EnsemblPlants" id="TuG1812G0600003984.01.T01">
    <property type="protein sequence ID" value="TuG1812G0600003984.01.T01.cds454053"/>
    <property type="gene ID" value="TuG1812G0600003984.01"/>
</dbReference>
<evidence type="ECO:0000313" key="3">
    <source>
        <dbReference type="Proteomes" id="UP000015106"/>
    </source>
</evidence>
<keyword evidence="1" id="KW-1133">Transmembrane helix</keyword>
<accession>A0A8R7QXB5</accession>
<reference evidence="2" key="2">
    <citation type="submission" date="2018-03" db="EMBL/GenBank/DDBJ databases">
        <title>The Triticum urartu genome reveals the dynamic nature of wheat genome evolution.</title>
        <authorList>
            <person name="Ling H."/>
            <person name="Ma B."/>
            <person name="Shi X."/>
            <person name="Liu H."/>
            <person name="Dong L."/>
            <person name="Sun H."/>
            <person name="Cao Y."/>
            <person name="Gao Q."/>
            <person name="Zheng S."/>
            <person name="Li Y."/>
            <person name="Yu Y."/>
            <person name="Du H."/>
            <person name="Qi M."/>
            <person name="Li Y."/>
            <person name="Yu H."/>
            <person name="Cui Y."/>
            <person name="Wang N."/>
            <person name="Chen C."/>
            <person name="Wu H."/>
            <person name="Zhao Y."/>
            <person name="Zhang J."/>
            <person name="Li Y."/>
            <person name="Zhou W."/>
            <person name="Zhang B."/>
            <person name="Hu W."/>
            <person name="Eijk M."/>
            <person name="Tang J."/>
            <person name="Witsenboer H."/>
            <person name="Zhao S."/>
            <person name="Li Z."/>
            <person name="Zhang A."/>
            <person name="Wang D."/>
            <person name="Liang C."/>
        </authorList>
    </citation>
    <scope>NUCLEOTIDE SEQUENCE [LARGE SCALE GENOMIC DNA]</scope>
    <source>
        <strain evidence="2">cv. G1812</strain>
    </source>
</reference>
<sequence>MIILCANEILYQRIPSRKSDPLSNNLYPSLLSMFVPLVFYLCFSALICKFNGSEDPFPK</sequence>
<name>A0A8R7QXB5_TRIUA</name>
<dbReference type="Gramene" id="TuG1812G0600003984.01.T01">
    <property type="protein sequence ID" value="TuG1812G0600003984.01.T01.cds454053"/>
    <property type="gene ID" value="TuG1812G0600003984.01"/>
</dbReference>
<reference evidence="2" key="3">
    <citation type="submission" date="2022-06" db="UniProtKB">
        <authorList>
            <consortium name="EnsemblPlants"/>
        </authorList>
    </citation>
    <scope>IDENTIFICATION</scope>
</reference>
<dbReference type="Proteomes" id="UP000015106">
    <property type="component" value="Chromosome 6"/>
</dbReference>
<keyword evidence="1" id="KW-0812">Transmembrane</keyword>
<proteinExistence type="predicted"/>
<dbReference type="AlphaFoldDB" id="A0A8R7QXB5"/>
<keyword evidence="1" id="KW-0472">Membrane</keyword>
<reference evidence="3" key="1">
    <citation type="journal article" date="2013" name="Nature">
        <title>Draft genome of the wheat A-genome progenitor Triticum urartu.</title>
        <authorList>
            <person name="Ling H.Q."/>
            <person name="Zhao S."/>
            <person name="Liu D."/>
            <person name="Wang J."/>
            <person name="Sun H."/>
            <person name="Zhang C."/>
            <person name="Fan H."/>
            <person name="Li D."/>
            <person name="Dong L."/>
            <person name="Tao Y."/>
            <person name="Gao C."/>
            <person name="Wu H."/>
            <person name="Li Y."/>
            <person name="Cui Y."/>
            <person name="Guo X."/>
            <person name="Zheng S."/>
            <person name="Wang B."/>
            <person name="Yu K."/>
            <person name="Liang Q."/>
            <person name="Yang W."/>
            <person name="Lou X."/>
            <person name="Chen J."/>
            <person name="Feng M."/>
            <person name="Jian J."/>
            <person name="Zhang X."/>
            <person name="Luo G."/>
            <person name="Jiang Y."/>
            <person name="Liu J."/>
            <person name="Wang Z."/>
            <person name="Sha Y."/>
            <person name="Zhang B."/>
            <person name="Wu H."/>
            <person name="Tang D."/>
            <person name="Shen Q."/>
            <person name="Xue P."/>
            <person name="Zou S."/>
            <person name="Wang X."/>
            <person name="Liu X."/>
            <person name="Wang F."/>
            <person name="Yang Y."/>
            <person name="An X."/>
            <person name="Dong Z."/>
            <person name="Zhang K."/>
            <person name="Zhang X."/>
            <person name="Luo M.C."/>
            <person name="Dvorak J."/>
            <person name="Tong Y."/>
            <person name="Wang J."/>
            <person name="Yang H."/>
            <person name="Li Z."/>
            <person name="Wang D."/>
            <person name="Zhang A."/>
            <person name="Wang J."/>
        </authorList>
    </citation>
    <scope>NUCLEOTIDE SEQUENCE</scope>
    <source>
        <strain evidence="3">cv. G1812</strain>
    </source>
</reference>
<keyword evidence="3" id="KW-1185">Reference proteome</keyword>
<evidence type="ECO:0000313" key="2">
    <source>
        <dbReference type="EnsemblPlants" id="TuG1812G0600003984.01.T01.cds454053"/>
    </source>
</evidence>